<accession>A0A7Y0AZ30</accession>
<dbReference type="Pfam" id="PF13377">
    <property type="entry name" value="Peripla_BP_3"/>
    <property type="match status" value="1"/>
</dbReference>
<dbReference type="CDD" id="cd01392">
    <property type="entry name" value="HTH_LacI"/>
    <property type="match status" value="1"/>
</dbReference>
<evidence type="ECO:0000259" key="4">
    <source>
        <dbReference type="PROSITE" id="PS50932"/>
    </source>
</evidence>
<dbReference type="GO" id="GO:0000976">
    <property type="term" value="F:transcription cis-regulatory region binding"/>
    <property type="evidence" value="ECO:0007669"/>
    <property type="project" value="TreeGrafter"/>
</dbReference>
<evidence type="ECO:0000256" key="1">
    <source>
        <dbReference type="ARBA" id="ARBA00023015"/>
    </source>
</evidence>
<dbReference type="SUPFAM" id="SSF47413">
    <property type="entry name" value="lambda repressor-like DNA-binding domains"/>
    <property type="match status" value="1"/>
</dbReference>
<dbReference type="Gene3D" id="1.10.260.40">
    <property type="entry name" value="lambda repressor-like DNA-binding domains"/>
    <property type="match status" value="1"/>
</dbReference>
<keyword evidence="3" id="KW-0804">Transcription</keyword>
<dbReference type="InterPro" id="IPR000843">
    <property type="entry name" value="HTH_LacI"/>
</dbReference>
<dbReference type="InterPro" id="IPR010982">
    <property type="entry name" value="Lambda_DNA-bd_dom_sf"/>
</dbReference>
<keyword evidence="6" id="KW-1185">Reference proteome</keyword>
<dbReference type="Gene3D" id="3.40.50.2300">
    <property type="match status" value="2"/>
</dbReference>
<keyword evidence="2" id="KW-0238">DNA-binding</keyword>
<keyword evidence="1" id="KW-0805">Transcription regulation</keyword>
<dbReference type="InterPro" id="IPR028082">
    <property type="entry name" value="Peripla_BP_I"/>
</dbReference>
<dbReference type="PANTHER" id="PTHR30146">
    <property type="entry name" value="LACI-RELATED TRANSCRIPTIONAL REPRESSOR"/>
    <property type="match status" value="1"/>
</dbReference>
<organism evidence="5 6">
    <name type="scientific">Rhizobium terricola</name>
    <dbReference type="NCBI Taxonomy" id="2728849"/>
    <lineage>
        <taxon>Bacteria</taxon>
        <taxon>Pseudomonadati</taxon>
        <taxon>Pseudomonadota</taxon>
        <taxon>Alphaproteobacteria</taxon>
        <taxon>Hyphomicrobiales</taxon>
        <taxon>Rhizobiaceae</taxon>
        <taxon>Rhizobium/Agrobacterium group</taxon>
        <taxon>Rhizobium</taxon>
    </lineage>
</organism>
<dbReference type="Pfam" id="PF00356">
    <property type="entry name" value="LacI"/>
    <property type="match status" value="1"/>
</dbReference>
<evidence type="ECO:0000256" key="3">
    <source>
        <dbReference type="ARBA" id="ARBA00023163"/>
    </source>
</evidence>
<sequence length="331" mass="35494">MPTLEEIALRAGCSMATVSRVLNRGGPASEGMVRRVRKAASDLGYHRADRPNPGTRRRPVVGVLIPSITNPVFAASLSGIQNRMRVAGHGVLIAQSDYDPAREIDAVEYLLAEKPTGLILTVCDPVRSQHALPVQLPPTVLLNNLPNARFPAAVTVDNRFAGREIAEHLIEHGHRDILFVSGHFEASDRARLRYDGYCEAMLAAGLPVLDALQIPFVTGYDGLDLGLAMHRPRPTAIIASNDLLALGVIGALRREGLSVPDHVSVTGFDGIPIGRLMHPQLTTIEMADASMGATAASLLLDMAENSAAPRHLRLAHKLNPGGTVRRISTAN</sequence>
<proteinExistence type="predicted"/>
<reference evidence="5 6" key="1">
    <citation type="submission" date="2020-04" db="EMBL/GenBank/DDBJ databases">
        <title>Rhizobium sp. S-51 isolated from soil.</title>
        <authorList>
            <person name="Dahal R.H."/>
        </authorList>
    </citation>
    <scope>NUCLEOTIDE SEQUENCE [LARGE SCALE GENOMIC DNA]</scope>
    <source>
        <strain evidence="5 6">S-51</strain>
    </source>
</reference>
<name>A0A7Y0AZ30_9HYPH</name>
<comment type="caution">
    <text evidence="5">The sequence shown here is derived from an EMBL/GenBank/DDBJ whole genome shotgun (WGS) entry which is preliminary data.</text>
</comment>
<dbReference type="EMBL" id="JABBGK010000004">
    <property type="protein sequence ID" value="NML76143.1"/>
    <property type="molecule type" value="Genomic_DNA"/>
</dbReference>
<evidence type="ECO:0000256" key="2">
    <source>
        <dbReference type="ARBA" id="ARBA00023125"/>
    </source>
</evidence>
<evidence type="ECO:0000313" key="6">
    <source>
        <dbReference type="Proteomes" id="UP000541470"/>
    </source>
</evidence>
<dbReference type="RefSeq" id="WP_169594452.1">
    <property type="nucleotide sequence ID" value="NZ_JABBGK010000004.1"/>
</dbReference>
<dbReference type="SMART" id="SM00354">
    <property type="entry name" value="HTH_LACI"/>
    <property type="match status" value="1"/>
</dbReference>
<gene>
    <name evidence="5" type="ORF">HHL25_18570</name>
</gene>
<protein>
    <submittedName>
        <fullName evidence="5">Substrate-binding domain-containing protein</fullName>
    </submittedName>
</protein>
<dbReference type="SUPFAM" id="SSF53822">
    <property type="entry name" value="Periplasmic binding protein-like I"/>
    <property type="match status" value="1"/>
</dbReference>
<dbReference type="InterPro" id="IPR046335">
    <property type="entry name" value="LacI/GalR-like_sensor"/>
</dbReference>
<dbReference type="AlphaFoldDB" id="A0A7Y0AZ30"/>
<feature type="domain" description="HTH lacI-type" evidence="4">
    <location>
        <begin position="2"/>
        <end position="60"/>
    </location>
</feature>
<dbReference type="PROSITE" id="PS50932">
    <property type="entry name" value="HTH_LACI_2"/>
    <property type="match status" value="1"/>
</dbReference>
<evidence type="ECO:0000313" key="5">
    <source>
        <dbReference type="EMBL" id="NML76143.1"/>
    </source>
</evidence>
<dbReference type="PANTHER" id="PTHR30146:SF109">
    <property type="entry name" value="HTH-TYPE TRANSCRIPTIONAL REGULATOR GALS"/>
    <property type="match status" value="1"/>
</dbReference>
<dbReference type="GO" id="GO:0003700">
    <property type="term" value="F:DNA-binding transcription factor activity"/>
    <property type="evidence" value="ECO:0007669"/>
    <property type="project" value="TreeGrafter"/>
</dbReference>
<dbReference type="Proteomes" id="UP000541470">
    <property type="component" value="Unassembled WGS sequence"/>
</dbReference>